<proteinExistence type="predicted"/>
<keyword evidence="4" id="KW-1185">Reference proteome</keyword>
<reference evidence="3 4" key="2">
    <citation type="submission" date="2011-10" db="EMBL/GenBank/DDBJ databases">
        <authorList>
            <person name="Darby A."/>
        </authorList>
    </citation>
    <scope>NUCLEOTIDE SEQUENCE [LARGE SCALE GENOMIC DNA]</scope>
    <source>
        <strain evidence="3">Red squirrel UK</strain>
    </source>
</reference>
<dbReference type="GeneID" id="18158417"/>
<evidence type="ECO:0000313" key="3">
    <source>
        <dbReference type="EMBL" id="CCD83191.1"/>
    </source>
</evidence>
<accession>Q1HTU4</accession>
<feature type="region of interest" description="Disordered" evidence="1">
    <location>
        <begin position="14"/>
        <end position="35"/>
    </location>
</feature>
<dbReference type="Proteomes" id="UP000144311">
    <property type="component" value="Segment"/>
</dbReference>
<name>Q1HTU4_9POXV</name>
<dbReference type="EMBL" id="AH015635">
    <property type="protein sequence ID" value="ABD51442.1"/>
    <property type="molecule type" value="Genomic_DNA"/>
</dbReference>
<evidence type="ECO:0000313" key="4">
    <source>
        <dbReference type="Proteomes" id="UP000144311"/>
    </source>
</evidence>
<reference evidence="2" key="1">
    <citation type="journal article" date="2006" name="J. Gen. Virol.">
        <title>Genomic characterization of a novel poxvirus contributing to the decline of the red squirrel (Sciurus vulgaris) in the UK.</title>
        <authorList>
            <person name="McInnes C.J."/>
            <person name="Wood A.R."/>
            <person name="Thomas K."/>
            <person name="Sainsbury A.W."/>
            <person name="Gurnell J."/>
            <person name="Dein F.J."/>
            <person name="Nettleton P.F."/>
        </authorList>
    </citation>
    <scope>NUCLEOTIDE SEQUENCE</scope>
    <source>
        <strain evidence="2">1296/99</strain>
    </source>
</reference>
<dbReference type="KEGG" id="vg:18158417"/>
<feature type="region of interest" description="Disordered" evidence="1">
    <location>
        <begin position="85"/>
        <end position="105"/>
    </location>
</feature>
<organism evidence="2">
    <name type="scientific">Squirrelpox virus</name>
    <dbReference type="NCBI Taxonomy" id="240426"/>
    <lineage>
        <taxon>Viruses</taxon>
        <taxon>Varidnaviria</taxon>
        <taxon>Bamfordvirae</taxon>
        <taxon>Nucleocytoviricota</taxon>
        <taxon>Pokkesviricetes</taxon>
        <taxon>Chitovirales</taxon>
        <taxon>Poxviridae</taxon>
        <taxon>Chordopoxvirinae</taxon>
        <taxon>Sciuripoxvirus</taxon>
        <taxon>Sciuripoxvirus squirrelpox</taxon>
    </lineage>
</organism>
<gene>
    <name evidence="2" type="primary">I6L</name>
    <name evidence="3" type="ORF">SQPV_0080</name>
</gene>
<dbReference type="EMBL" id="HE601899">
    <property type="protein sequence ID" value="CCD83191.1"/>
    <property type="molecule type" value="Genomic_DNA"/>
</dbReference>
<dbReference type="RefSeq" id="YP_008658433.1">
    <property type="nucleotide sequence ID" value="NC_022563.1"/>
</dbReference>
<sequence length="129" mass="14072">MRRVNIVGIVVQEKNPSHNGGRDHRSTVARGNRQVRTVPLRLPDVGGQGDGGVQQLSRGHLHALHQEELMGNQPTIPVGILQHFTRVPGPASRRREDEGSRRRVPGYLGSAATLNTAARGYKFLDDDAG</sequence>
<evidence type="ECO:0000256" key="1">
    <source>
        <dbReference type="SAM" id="MobiDB-lite"/>
    </source>
</evidence>
<evidence type="ECO:0000313" key="2">
    <source>
        <dbReference type="EMBL" id="ABD51442.1"/>
    </source>
</evidence>
<reference evidence="3 4" key="3">
    <citation type="submission" date="2013-10" db="EMBL/GenBank/DDBJ databases">
        <title>The genome of epidemic Squirrel Poxvirus reveals novel virulence genes.</title>
        <authorList>
            <person name="Darby A.C."/>
            <person name="McInnes C.J."/>
            <person name="Kjaer K.H."/>
            <person name="Wood A.R."/>
            <person name="Hughes M."/>
            <person name="Martensen P.M."/>
            <person name="Radford A.D."/>
            <person name="Hall N."/>
            <person name="Chantrey J."/>
        </authorList>
    </citation>
    <scope>NUCLEOTIDE SEQUENCE [LARGE SCALE GENOMIC DNA]</scope>
    <source>
        <strain evidence="3">Red squirrel UK</strain>
    </source>
</reference>
<protein>
    <submittedName>
        <fullName evidence="3">Hypothetical pox protein</fullName>
    </submittedName>
    <submittedName>
        <fullName evidence="2">I6L</fullName>
    </submittedName>
</protein>